<feature type="domain" description="Helicase C-terminal" evidence="9">
    <location>
        <begin position="231"/>
        <end position="384"/>
    </location>
</feature>
<dbReference type="InterPro" id="IPR014014">
    <property type="entry name" value="RNA_helicase_DEAD_Q_motif"/>
</dbReference>
<dbReference type="EMBL" id="MPOG01000008">
    <property type="protein sequence ID" value="OOH96095.1"/>
    <property type="molecule type" value="Genomic_DNA"/>
</dbReference>
<dbReference type="SMART" id="SM00490">
    <property type="entry name" value="HELICc"/>
    <property type="match status" value="1"/>
</dbReference>
<evidence type="ECO:0000256" key="3">
    <source>
        <dbReference type="ARBA" id="ARBA00022806"/>
    </source>
</evidence>
<dbReference type="PROSITE" id="PS51194">
    <property type="entry name" value="HELICASE_CTER"/>
    <property type="match status" value="1"/>
</dbReference>
<keyword evidence="4" id="KW-0067">ATP-binding</keyword>
<dbReference type="InterPro" id="IPR027417">
    <property type="entry name" value="P-loop_NTPase"/>
</dbReference>
<dbReference type="GeneID" id="48545540"/>
<evidence type="ECO:0000256" key="2">
    <source>
        <dbReference type="ARBA" id="ARBA00022801"/>
    </source>
</evidence>
<feature type="domain" description="DEAD-box RNA helicase Q" evidence="10">
    <location>
        <begin position="2"/>
        <end position="30"/>
    </location>
</feature>
<feature type="region of interest" description="Disordered" evidence="7">
    <location>
        <begin position="386"/>
        <end position="449"/>
    </location>
</feature>
<feature type="compositionally biased region" description="Basic residues" evidence="7">
    <location>
        <begin position="439"/>
        <end position="449"/>
    </location>
</feature>
<dbReference type="AlphaFoldDB" id="A0A1V3U2J0"/>
<name>A0A1V3U2J0_ELIME</name>
<comment type="caution">
    <text evidence="11">The sequence shown here is derived from an EMBL/GenBank/DDBJ whole genome shotgun (WGS) entry which is preliminary data.</text>
</comment>
<dbReference type="GO" id="GO:0003676">
    <property type="term" value="F:nucleic acid binding"/>
    <property type="evidence" value="ECO:0007669"/>
    <property type="project" value="InterPro"/>
</dbReference>
<evidence type="ECO:0000256" key="6">
    <source>
        <dbReference type="PROSITE-ProRule" id="PRU00552"/>
    </source>
</evidence>
<dbReference type="GO" id="GO:0005524">
    <property type="term" value="F:ATP binding"/>
    <property type="evidence" value="ECO:0007669"/>
    <property type="project" value="UniProtKB-KW"/>
</dbReference>
<dbReference type="GO" id="GO:0005829">
    <property type="term" value="C:cytosol"/>
    <property type="evidence" value="ECO:0007669"/>
    <property type="project" value="TreeGrafter"/>
</dbReference>
<organism evidence="11 12">
    <name type="scientific">Elizabethkingia meningoseptica</name>
    <name type="common">Chryseobacterium meningosepticum</name>
    <dbReference type="NCBI Taxonomy" id="238"/>
    <lineage>
        <taxon>Bacteria</taxon>
        <taxon>Pseudomonadati</taxon>
        <taxon>Bacteroidota</taxon>
        <taxon>Flavobacteriia</taxon>
        <taxon>Flavobacteriales</taxon>
        <taxon>Weeksellaceae</taxon>
        <taxon>Elizabethkingia</taxon>
    </lineage>
</organism>
<dbReference type="GO" id="GO:0003724">
    <property type="term" value="F:RNA helicase activity"/>
    <property type="evidence" value="ECO:0007669"/>
    <property type="project" value="InterPro"/>
</dbReference>
<dbReference type="GO" id="GO:0016787">
    <property type="term" value="F:hydrolase activity"/>
    <property type="evidence" value="ECO:0007669"/>
    <property type="project" value="UniProtKB-KW"/>
</dbReference>
<keyword evidence="2" id="KW-0378">Hydrolase</keyword>
<dbReference type="CDD" id="cd18787">
    <property type="entry name" value="SF2_C_DEAD"/>
    <property type="match status" value="1"/>
</dbReference>
<dbReference type="PROSITE" id="PS51195">
    <property type="entry name" value="Q_MOTIF"/>
    <property type="match status" value="1"/>
</dbReference>
<dbReference type="InterPro" id="IPR050079">
    <property type="entry name" value="DEAD_box_RNA_helicase"/>
</dbReference>
<dbReference type="PROSITE" id="PS51192">
    <property type="entry name" value="HELICASE_ATP_BIND_1"/>
    <property type="match status" value="1"/>
</dbReference>
<evidence type="ECO:0000313" key="11">
    <source>
        <dbReference type="EMBL" id="OOH96095.1"/>
    </source>
</evidence>
<dbReference type="SMART" id="SM00487">
    <property type="entry name" value="DEXDc"/>
    <property type="match status" value="1"/>
</dbReference>
<dbReference type="eggNOG" id="COG0513">
    <property type="taxonomic scope" value="Bacteria"/>
</dbReference>
<evidence type="ECO:0000256" key="1">
    <source>
        <dbReference type="ARBA" id="ARBA00022741"/>
    </source>
</evidence>
<feature type="domain" description="Helicase ATP-binding" evidence="8">
    <location>
        <begin position="33"/>
        <end position="204"/>
    </location>
</feature>
<sequence>MITFEDFDLPKNLFSALEQNGITVPTPIQLKSFKPVLSGRDVMGIAQTGTGKTLAYLLPVLKMWKYSKAGNATVLILVPTRELVVQVTDILQNLTENMTARVIGVYGGKNINTQKLLFNDGCDILVGTPGRVLDLAIDNAISLKDVRHLVIDEFDEMLNLGFRPQLTHIFEIMREKRQNILFSATMTEAVDALLYEYFNGPEEISLAKSGTPLAKINQQGYKVENFNTKINLLKYLLENDESMSKVLVFANNKKHADYLFNTLAELYPDQFDVIHSNKSQNYRLKAMRKFEDGEVRGLITTDVMARGLDISDITHVFNFEIPEVPEQYIHRIGRTGRADKDGTAISFTTKKEEALLLEIEVLMNKELQFLDFPEEVKINPKKIESEKEEVKMKNPTKAPDISQGGGAFHEKKDKNKKVNLGGPTKRKPPKTKPANRGQQKQKSKARKKR</sequence>
<dbReference type="KEGG" id="emg:BBD33_12805"/>
<dbReference type="InterPro" id="IPR011545">
    <property type="entry name" value="DEAD/DEAH_box_helicase_dom"/>
</dbReference>
<dbReference type="Pfam" id="PF00271">
    <property type="entry name" value="Helicase_C"/>
    <property type="match status" value="1"/>
</dbReference>
<accession>A0A1V3U2J0</accession>
<dbReference type="STRING" id="238.BBD35_15110"/>
<evidence type="ECO:0000256" key="5">
    <source>
        <dbReference type="ARBA" id="ARBA00038437"/>
    </source>
</evidence>
<reference evidence="11 12" key="1">
    <citation type="submission" date="2016-11" db="EMBL/GenBank/DDBJ databases">
        <title>Genome sequence and comparative genomic analysis of clinical strain Elizabethkingia meningoseptica 61421 PRCM.</title>
        <authorList>
            <person name="Wang M."/>
            <person name="Hu S."/>
            <person name="Cao L."/>
            <person name="Jiang T."/>
            <person name="Zhou Y."/>
            <person name="Ming D."/>
        </authorList>
    </citation>
    <scope>NUCLEOTIDE SEQUENCE [LARGE SCALE GENOMIC DNA]</scope>
    <source>
        <strain evidence="11 12">61421 PRCM</strain>
    </source>
</reference>
<evidence type="ECO:0000259" key="8">
    <source>
        <dbReference type="PROSITE" id="PS51192"/>
    </source>
</evidence>
<dbReference type="InterPro" id="IPR001650">
    <property type="entry name" value="Helicase_C-like"/>
</dbReference>
<dbReference type="CDD" id="cd00268">
    <property type="entry name" value="DEADc"/>
    <property type="match status" value="1"/>
</dbReference>
<dbReference type="PANTHER" id="PTHR47959">
    <property type="entry name" value="ATP-DEPENDENT RNA HELICASE RHLE-RELATED"/>
    <property type="match status" value="1"/>
</dbReference>
<dbReference type="PANTHER" id="PTHR47959:SF13">
    <property type="entry name" value="ATP-DEPENDENT RNA HELICASE RHLE"/>
    <property type="match status" value="1"/>
</dbReference>
<keyword evidence="12" id="KW-1185">Reference proteome</keyword>
<dbReference type="InterPro" id="IPR014001">
    <property type="entry name" value="Helicase_ATP-bd"/>
</dbReference>
<comment type="similarity">
    <text evidence="5">Belongs to the DEAD box helicase family.</text>
</comment>
<feature type="short sequence motif" description="Q motif" evidence="6">
    <location>
        <begin position="2"/>
        <end position="30"/>
    </location>
</feature>
<evidence type="ECO:0000259" key="10">
    <source>
        <dbReference type="PROSITE" id="PS51195"/>
    </source>
</evidence>
<evidence type="ECO:0000313" key="12">
    <source>
        <dbReference type="Proteomes" id="UP000188947"/>
    </source>
</evidence>
<dbReference type="RefSeq" id="WP_016198829.1">
    <property type="nucleotide sequence ID" value="NZ_CP014338.1"/>
</dbReference>
<keyword evidence="1" id="KW-0547">Nucleotide-binding</keyword>
<proteinExistence type="inferred from homology"/>
<evidence type="ECO:0000259" key="9">
    <source>
        <dbReference type="PROSITE" id="PS51194"/>
    </source>
</evidence>
<dbReference type="OrthoDB" id="9785240at2"/>
<dbReference type="Proteomes" id="UP000188947">
    <property type="component" value="Unassembled WGS sequence"/>
</dbReference>
<protein>
    <submittedName>
        <fullName evidence="11">DEAD/DEAH box helicase</fullName>
    </submittedName>
</protein>
<gene>
    <name evidence="11" type="ORF">BMF97_07000</name>
</gene>
<dbReference type="Pfam" id="PF00270">
    <property type="entry name" value="DEAD"/>
    <property type="match status" value="1"/>
</dbReference>
<dbReference type="SUPFAM" id="SSF52540">
    <property type="entry name" value="P-loop containing nucleoside triphosphate hydrolases"/>
    <property type="match status" value="1"/>
</dbReference>
<dbReference type="Gene3D" id="3.40.50.300">
    <property type="entry name" value="P-loop containing nucleotide triphosphate hydrolases"/>
    <property type="match status" value="2"/>
</dbReference>
<dbReference type="InterPro" id="IPR044742">
    <property type="entry name" value="DEAD/DEAH_RhlB"/>
</dbReference>
<evidence type="ECO:0000256" key="4">
    <source>
        <dbReference type="ARBA" id="ARBA00022840"/>
    </source>
</evidence>
<evidence type="ECO:0000256" key="7">
    <source>
        <dbReference type="SAM" id="MobiDB-lite"/>
    </source>
</evidence>
<keyword evidence="3 11" id="KW-0347">Helicase</keyword>